<feature type="signal peptide" evidence="1">
    <location>
        <begin position="1"/>
        <end position="23"/>
    </location>
</feature>
<evidence type="ECO:0000259" key="2">
    <source>
        <dbReference type="Pfam" id="PF14856"/>
    </source>
</evidence>
<accession>A0A166WL53</accession>
<dbReference type="Pfam" id="PF14856">
    <property type="entry name" value="Hce2"/>
    <property type="match status" value="1"/>
</dbReference>
<keyword evidence="1" id="KW-0732">Signal</keyword>
<dbReference type="InterPro" id="IPR029226">
    <property type="entry name" value="Ecp2-like"/>
</dbReference>
<feature type="domain" description="Ecp2 effector protein-like" evidence="2">
    <location>
        <begin position="101"/>
        <end position="206"/>
    </location>
</feature>
<evidence type="ECO:0000256" key="1">
    <source>
        <dbReference type="SAM" id="SignalP"/>
    </source>
</evidence>
<name>A0A166WL53_9PEZI</name>
<dbReference type="Proteomes" id="UP000076552">
    <property type="component" value="Unassembled WGS sequence"/>
</dbReference>
<keyword evidence="4" id="KW-1185">Reference proteome</keyword>
<dbReference type="STRING" id="708197.A0A166WL53"/>
<protein>
    <submittedName>
        <fullName evidence="3">NB-ARC domain-containing protein</fullName>
    </submittedName>
</protein>
<proteinExistence type="predicted"/>
<feature type="chain" id="PRO_5007881875" evidence="1">
    <location>
        <begin position="24"/>
        <end position="276"/>
    </location>
</feature>
<evidence type="ECO:0000313" key="4">
    <source>
        <dbReference type="Proteomes" id="UP000076552"/>
    </source>
</evidence>
<evidence type="ECO:0000313" key="3">
    <source>
        <dbReference type="EMBL" id="KZL75773.1"/>
    </source>
</evidence>
<sequence length="276" mass="29611">MAKVTASLISLITTLALIAPVTPFYITPFLNHTNGTNTTYHRPQPPIPFPTTALGRPSTPCADPGRPLESPVRASLNTGVETAEPTGPSFYRGSQYWRDETCGMSSFVGVTRATSALTSDCIALADAAAEERYLWYAKGFTDNTTLLPIRSHGTCSFGIRPPYADVMYKIISGWYVGGMDVAQIVRTAVRDYDVDGQMGATGMMHCTISDAANVDVQWAIFGPGEQADAGWWMAPTVPSSAGGKAPASTAVLSAVAVSWLSFFWYILDPVVERSHG</sequence>
<gene>
    <name evidence="3" type="ORF">CT0861_05299</name>
</gene>
<reference evidence="3 4" key="1">
    <citation type="submission" date="2015-06" db="EMBL/GenBank/DDBJ databases">
        <title>Survival trade-offs in plant roots during colonization by closely related pathogenic and mutualistic fungi.</title>
        <authorList>
            <person name="Hacquard S."/>
            <person name="Kracher B."/>
            <person name="Hiruma K."/>
            <person name="Weinman A."/>
            <person name="Muench P."/>
            <person name="Garrido Oter R."/>
            <person name="Ver Loren van Themaat E."/>
            <person name="Dallerey J.-F."/>
            <person name="Damm U."/>
            <person name="Henrissat B."/>
            <person name="Lespinet O."/>
            <person name="Thon M."/>
            <person name="Kemen E."/>
            <person name="McHardy A.C."/>
            <person name="Schulze-Lefert P."/>
            <person name="O'Connell R.J."/>
        </authorList>
    </citation>
    <scope>NUCLEOTIDE SEQUENCE [LARGE SCALE GENOMIC DNA]</scope>
    <source>
        <strain evidence="3 4">0861</strain>
    </source>
</reference>
<dbReference type="AlphaFoldDB" id="A0A166WL53"/>
<comment type="caution">
    <text evidence="3">The sequence shown here is derived from an EMBL/GenBank/DDBJ whole genome shotgun (WGS) entry which is preliminary data.</text>
</comment>
<dbReference type="EMBL" id="LFIV01000021">
    <property type="protein sequence ID" value="KZL75773.1"/>
    <property type="molecule type" value="Genomic_DNA"/>
</dbReference>
<organism evidence="3 4">
    <name type="scientific">Colletotrichum tofieldiae</name>
    <dbReference type="NCBI Taxonomy" id="708197"/>
    <lineage>
        <taxon>Eukaryota</taxon>
        <taxon>Fungi</taxon>
        <taxon>Dikarya</taxon>
        <taxon>Ascomycota</taxon>
        <taxon>Pezizomycotina</taxon>
        <taxon>Sordariomycetes</taxon>
        <taxon>Hypocreomycetidae</taxon>
        <taxon>Glomerellales</taxon>
        <taxon>Glomerellaceae</taxon>
        <taxon>Colletotrichum</taxon>
        <taxon>Colletotrichum spaethianum species complex</taxon>
    </lineage>
</organism>